<feature type="domain" description="HTH tetR-type" evidence="6">
    <location>
        <begin position="8"/>
        <end position="68"/>
    </location>
</feature>
<proteinExistence type="predicted"/>
<dbReference type="InterPro" id="IPR009057">
    <property type="entry name" value="Homeodomain-like_sf"/>
</dbReference>
<evidence type="ECO:0000256" key="1">
    <source>
        <dbReference type="ARBA" id="ARBA00022491"/>
    </source>
</evidence>
<dbReference type="InterPro" id="IPR050109">
    <property type="entry name" value="HTH-type_TetR-like_transc_reg"/>
</dbReference>
<dbReference type="Proteomes" id="UP000275436">
    <property type="component" value="Unassembled WGS sequence"/>
</dbReference>
<dbReference type="Pfam" id="PF00440">
    <property type="entry name" value="TetR_N"/>
    <property type="match status" value="1"/>
</dbReference>
<dbReference type="PANTHER" id="PTHR30055">
    <property type="entry name" value="HTH-TYPE TRANSCRIPTIONAL REGULATOR RUTR"/>
    <property type="match status" value="1"/>
</dbReference>
<feature type="DNA-binding region" description="H-T-H motif" evidence="5">
    <location>
        <begin position="31"/>
        <end position="50"/>
    </location>
</feature>
<dbReference type="Pfam" id="PF13977">
    <property type="entry name" value="TetR_C_6"/>
    <property type="match status" value="1"/>
</dbReference>
<accession>A0A3M9X0M5</accession>
<gene>
    <name evidence="7" type="ORF">DNR46_36290</name>
</gene>
<dbReference type="InterPro" id="IPR039538">
    <property type="entry name" value="BetI_C"/>
</dbReference>
<comment type="caution">
    <text evidence="7">The sequence shown here is derived from an EMBL/GenBank/DDBJ whole genome shotgun (WGS) entry which is preliminary data.</text>
</comment>
<name>A0A3M9X0M5_9HYPH</name>
<dbReference type="GO" id="GO:0000976">
    <property type="term" value="F:transcription cis-regulatory region binding"/>
    <property type="evidence" value="ECO:0007669"/>
    <property type="project" value="TreeGrafter"/>
</dbReference>
<sequence length="208" mass="23292">MPKIVDHDLRREQLAASACEAIAEFGLDKVKLVKIARAAGFTTGALTHYFPDKDTLLLAALRFAMKSTSARIEQRLSAYPKDYFLALCEALPIHPVATRESLVWYYFWLRSLSDPTVRKAQAADHAAWLDQVKTCIAGLSERSSHFSNQKMEAEDLIAFINGITIRAILEPKAWPARRQIASLRRHLIRAGLDGKASSRTSKRQAVQS</sequence>
<dbReference type="SUPFAM" id="SSF48498">
    <property type="entry name" value="Tetracyclin repressor-like, C-terminal domain"/>
    <property type="match status" value="1"/>
</dbReference>
<evidence type="ECO:0000256" key="4">
    <source>
        <dbReference type="ARBA" id="ARBA00023163"/>
    </source>
</evidence>
<dbReference type="InterPro" id="IPR001647">
    <property type="entry name" value="HTH_TetR"/>
</dbReference>
<dbReference type="PROSITE" id="PS50977">
    <property type="entry name" value="HTH_TETR_2"/>
    <property type="match status" value="1"/>
</dbReference>
<evidence type="ECO:0000259" key="6">
    <source>
        <dbReference type="PROSITE" id="PS50977"/>
    </source>
</evidence>
<dbReference type="InterPro" id="IPR036271">
    <property type="entry name" value="Tet_transcr_reg_TetR-rel_C_sf"/>
</dbReference>
<evidence type="ECO:0000256" key="5">
    <source>
        <dbReference type="PROSITE-ProRule" id="PRU00335"/>
    </source>
</evidence>
<evidence type="ECO:0000256" key="2">
    <source>
        <dbReference type="ARBA" id="ARBA00023015"/>
    </source>
</evidence>
<evidence type="ECO:0000256" key="3">
    <source>
        <dbReference type="ARBA" id="ARBA00023125"/>
    </source>
</evidence>
<keyword evidence="2" id="KW-0805">Transcription regulation</keyword>
<evidence type="ECO:0000313" key="8">
    <source>
        <dbReference type="Proteomes" id="UP000275436"/>
    </source>
</evidence>
<protein>
    <recommendedName>
        <fullName evidence="6">HTH tetR-type domain-containing protein</fullName>
    </recommendedName>
</protein>
<dbReference type="EMBL" id="QKOD01000029">
    <property type="protein sequence ID" value="RNJ41070.1"/>
    <property type="molecule type" value="Genomic_DNA"/>
</dbReference>
<dbReference type="PANTHER" id="PTHR30055:SF234">
    <property type="entry name" value="HTH-TYPE TRANSCRIPTIONAL REGULATOR BETI"/>
    <property type="match status" value="1"/>
</dbReference>
<dbReference type="GO" id="GO:0003700">
    <property type="term" value="F:DNA-binding transcription factor activity"/>
    <property type="evidence" value="ECO:0007669"/>
    <property type="project" value="TreeGrafter"/>
</dbReference>
<organism evidence="7 8">
    <name type="scientific">Mesorhizobium japonicum</name>
    <dbReference type="NCBI Taxonomy" id="2066070"/>
    <lineage>
        <taxon>Bacteria</taxon>
        <taxon>Pseudomonadati</taxon>
        <taxon>Pseudomonadota</taxon>
        <taxon>Alphaproteobacteria</taxon>
        <taxon>Hyphomicrobiales</taxon>
        <taxon>Phyllobacteriaceae</taxon>
        <taxon>Mesorhizobium</taxon>
    </lineage>
</organism>
<dbReference type="AlphaFoldDB" id="A0A3M9X0M5"/>
<reference evidence="7 8" key="1">
    <citation type="journal article" date="2018" name="Mol. Plant Microbe Interact.">
        <title>Taxonomically Different Co-Microsymbionts of a Relict Legume, Oxytropis popoviana, Have Complementary Sets of Symbiotic Genes and Together Increase the Efficiency of Plant Nodulation.</title>
        <authorList>
            <person name="Safronova V."/>
            <person name="Belimov A."/>
            <person name="Sazanova A."/>
            <person name="Chirak E."/>
            <person name="Verkhozina A."/>
            <person name="Kuznetsova I."/>
            <person name="Andronov E."/>
            <person name="Puhalsky J."/>
            <person name="Tikhonovich I."/>
        </authorList>
    </citation>
    <scope>NUCLEOTIDE SEQUENCE [LARGE SCALE GENOMIC DNA]</scope>
    <source>
        <strain evidence="7 8">Opo-235</strain>
    </source>
</reference>
<keyword evidence="3 5" id="KW-0238">DNA-binding</keyword>
<keyword evidence="4" id="KW-0804">Transcription</keyword>
<dbReference type="Gene3D" id="1.10.357.10">
    <property type="entry name" value="Tetracycline Repressor, domain 2"/>
    <property type="match status" value="1"/>
</dbReference>
<dbReference type="SUPFAM" id="SSF46689">
    <property type="entry name" value="Homeodomain-like"/>
    <property type="match status" value="1"/>
</dbReference>
<keyword evidence="1" id="KW-0678">Repressor</keyword>
<dbReference type="RefSeq" id="WP_123170685.1">
    <property type="nucleotide sequence ID" value="NZ_QKOD01000029.1"/>
</dbReference>
<evidence type="ECO:0000313" key="7">
    <source>
        <dbReference type="EMBL" id="RNJ41070.1"/>
    </source>
</evidence>